<proteinExistence type="predicted"/>
<protein>
    <submittedName>
        <fullName evidence="1">Uncharacterized protein</fullName>
    </submittedName>
</protein>
<evidence type="ECO:0000313" key="1">
    <source>
        <dbReference type="EMBL" id="GFG76522.1"/>
    </source>
</evidence>
<gene>
    <name evidence="1" type="ORF">MBOT_38870</name>
</gene>
<dbReference type="EMBL" id="BLKW01000004">
    <property type="protein sequence ID" value="GFG76522.1"/>
    <property type="molecule type" value="Genomic_DNA"/>
</dbReference>
<dbReference type="AlphaFoldDB" id="A0A7I9Y376"/>
<reference evidence="1 2" key="1">
    <citation type="journal article" date="2019" name="Emerg. Microbes Infect.">
        <title>Comprehensive subspecies identification of 175 nontuberculous mycobacteria species based on 7547 genomic profiles.</title>
        <authorList>
            <person name="Matsumoto Y."/>
            <person name="Kinjo T."/>
            <person name="Motooka D."/>
            <person name="Nabeya D."/>
            <person name="Jung N."/>
            <person name="Uechi K."/>
            <person name="Horii T."/>
            <person name="Iida T."/>
            <person name="Fujita J."/>
            <person name="Nakamura S."/>
        </authorList>
    </citation>
    <scope>NUCLEOTIDE SEQUENCE [LARGE SCALE GENOMIC DNA]</scope>
    <source>
        <strain evidence="1 2">JCM 17322</strain>
    </source>
</reference>
<organism evidence="1 2">
    <name type="scientific">Mycobacterium botniense</name>
    <dbReference type="NCBI Taxonomy" id="84962"/>
    <lineage>
        <taxon>Bacteria</taxon>
        <taxon>Bacillati</taxon>
        <taxon>Actinomycetota</taxon>
        <taxon>Actinomycetes</taxon>
        <taxon>Mycobacteriales</taxon>
        <taxon>Mycobacteriaceae</taxon>
        <taxon>Mycobacterium</taxon>
    </lineage>
</organism>
<name>A0A7I9Y376_9MYCO</name>
<dbReference type="Proteomes" id="UP000465361">
    <property type="component" value="Unassembled WGS sequence"/>
</dbReference>
<sequence>MAAPGCARTVDTQPFLLPIKRHMHIARRADTLSRTPVYRAPHRYLISTRRARKPFPLFVICAADSDELSAVSTP</sequence>
<accession>A0A7I9Y376</accession>
<comment type="caution">
    <text evidence="1">The sequence shown here is derived from an EMBL/GenBank/DDBJ whole genome shotgun (WGS) entry which is preliminary data.</text>
</comment>
<evidence type="ECO:0000313" key="2">
    <source>
        <dbReference type="Proteomes" id="UP000465361"/>
    </source>
</evidence>
<keyword evidence="2" id="KW-1185">Reference proteome</keyword>